<dbReference type="OrthoDB" id="45211at2759"/>
<sequence>MALTPPHPSSSPSPARAATTANNHNGGMSLPSTLRGALIMTMFVVVIIQLHLSLDKFYSQSSLPCPTGLEGFHAPLVVLSNASITTEAAIRLRNSKEFSRDWNVPTPLEQNGRHQTGSKLLPEINAQGMIIFYLHIPKTGGTTIMEPFEKNPHWRYRMVYGWNKQDKYRQEMYQTLEDWKPGMKIFYEYHAGLSSPYMDLTVREDLLKWRAMAQVRKIPFFAFTVIREPLSFAVSHFNYYYASRKKGDMRYFFVPNPTEDDFIRLTLPNPQCLFCVHTEEAYYQSYREQGKPIDVPKEGCEAVYESFATELDWVGTTEGLSMETFPLIEHVAHVRFHRSKVKNKSHDKIVKNQLLNSTVAYVRSITQYDMDMYQRAQTDFPITMWANFEGPHKTRPPHNHTNLHMAHFDTPDLLGQATRKREREEKLRMKKEKKQKKKQVVAQE</sequence>
<gene>
    <name evidence="2" type="ORF">SEMRO_589_G171640.1</name>
</gene>
<reference evidence="2" key="1">
    <citation type="submission" date="2020-06" db="EMBL/GenBank/DDBJ databases">
        <authorList>
            <consortium name="Plant Systems Biology data submission"/>
        </authorList>
    </citation>
    <scope>NUCLEOTIDE SEQUENCE</scope>
    <source>
        <strain evidence="2">D6</strain>
    </source>
</reference>
<protein>
    <submittedName>
        <fullName evidence="2">Uncharacterized protein</fullName>
    </submittedName>
</protein>
<name>A0A9N8E2J6_9STRA</name>
<feature type="compositionally biased region" description="Low complexity" evidence="1">
    <location>
        <begin position="12"/>
        <end position="21"/>
    </location>
</feature>
<feature type="compositionally biased region" description="Pro residues" evidence="1">
    <location>
        <begin position="1"/>
        <end position="11"/>
    </location>
</feature>
<dbReference type="Gene3D" id="3.40.50.300">
    <property type="entry name" value="P-loop containing nucleotide triphosphate hydrolases"/>
    <property type="match status" value="1"/>
</dbReference>
<keyword evidence="3" id="KW-1185">Reference proteome</keyword>
<dbReference type="Proteomes" id="UP001153069">
    <property type="component" value="Unassembled WGS sequence"/>
</dbReference>
<feature type="region of interest" description="Disordered" evidence="1">
    <location>
        <begin position="408"/>
        <end position="444"/>
    </location>
</feature>
<evidence type="ECO:0000313" key="3">
    <source>
        <dbReference type="Proteomes" id="UP001153069"/>
    </source>
</evidence>
<comment type="caution">
    <text evidence="2">The sequence shown here is derived from an EMBL/GenBank/DDBJ whole genome shotgun (WGS) entry which is preliminary data.</text>
</comment>
<feature type="compositionally biased region" description="Basic residues" evidence="1">
    <location>
        <begin position="428"/>
        <end position="444"/>
    </location>
</feature>
<feature type="region of interest" description="Disordered" evidence="1">
    <location>
        <begin position="1"/>
        <end position="26"/>
    </location>
</feature>
<dbReference type="AlphaFoldDB" id="A0A9N8E2J6"/>
<proteinExistence type="predicted"/>
<organism evidence="2 3">
    <name type="scientific">Seminavis robusta</name>
    <dbReference type="NCBI Taxonomy" id="568900"/>
    <lineage>
        <taxon>Eukaryota</taxon>
        <taxon>Sar</taxon>
        <taxon>Stramenopiles</taxon>
        <taxon>Ochrophyta</taxon>
        <taxon>Bacillariophyta</taxon>
        <taxon>Bacillariophyceae</taxon>
        <taxon>Bacillariophycidae</taxon>
        <taxon>Naviculales</taxon>
        <taxon>Naviculaceae</taxon>
        <taxon>Seminavis</taxon>
    </lineage>
</organism>
<dbReference type="InterPro" id="IPR027417">
    <property type="entry name" value="P-loop_NTPase"/>
</dbReference>
<dbReference type="SUPFAM" id="SSF52540">
    <property type="entry name" value="P-loop containing nucleoside triphosphate hydrolases"/>
    <property type="match status" value="1"/>
</dbReference>
<accession>A0A9N8E2J6</accession>
<evidence type="ECO:0000313" key="2">
    <source>
        <dbReference type="EMBL" id="CAB9513396.1"/>
    </source>
</evidence>
<evidence type="ECO:0000256" key="1">
    <source>
        <dbReference type="SAM" id="MobiDB-lite"/>
    </source>
</evidence>
<dbReference type="EMBL" id="CAICTM010000588">
    <property type="protein sequence ID" value="CAB9513396.1"/>
    <property type="molecule type" value="Genomic_DNA"/>
</dbReference>